<evidence type="ECO:0000256" key="12">
    <source>
        <dbReference type="ARBA" id="ARBA00023209"/>
    </source>
</evidence>
<evidence type="ECO:0000256" key="18">
    <source>
        <dbReference type="ARBA" id="ARBA00039721"/>
    </source>
</evidence>
<evidence type="ECO:0000256" key="4">
    <source>
        <dbReference type="ARBA" id="ARBA00010323"/>
    </source>
</evidence>
<name>V5H9G2_IXORI</name>
<evidence type="ECO:0000256" key="7">
    <source>
        <dbReference type="ARBA" id="ARBA00022692"/>
    </source>
</evidence>
<evidence type="ECO:0000256" key="15">
    <source>
        <dbReference type="ARBA" id="ARBA00025707"/>
    </source>
</evidence>
<accession>V5H9G2</accession>
<evidence type="ECO:0000256" key="6">
    <source>
        <dbReference type="ARBA" id="ARBA00022679"/>
    </source>
</evidence>
<keyword evidence="9" id="KW-1133">Transmembrane helix</keyword>
<dbReference type="GO" id="GO:0047184">
    <property type="term" value="F:1-acylglycerophosphocholine O-acyltransferase activity"/>
    <property type="evidence" value="ECO:0007669"/>
    <property type="project" value="UniProtKB-EC"/>
</dbReference>
<evidence type="ECO:0000313" key="19">
    <source>
        <dbReference type="EMBL" id="JAB69598.1"/>
    </source>
</evidence>
<dbReference type="GO" id="GO:0071617">
    <property type="term" value="F:lysophospholipid acyltransferase activity"/>
    <property type="evidence" value="ECO:0007669"/>
    <property type="project" value="TreeGrafter"/>
</dbReference>
<dbReference type="GO" id="GO:0006656">
    <property type="term" value="P:phosphatidylcholine biosynthetic process"/>
    <property type="evidence" value="ECO:0007669"/>
    <property type="project" value="TreeGrafter"/>
</dbReference>
<keyword evidence="7" id="KW-0812">Transmembrane</keyword>
<dbReference type="InterPro" id="IPR049941">
    <property type="entry name" value="LPLAT_7/PORCN-like"/>
</dbReference>
<evidence type="ECO:0000256" key="16">
    <source>
        <dbReference type="ARBA" id="ARBA00026120"/>
    </source>
</evidence>
<proteinExistence type="evidence at transcript level"/>
<reference evidence="19" key="1">
    <citation type="journal article" date="2015" name="Sci. Rep.">
        <title>Tissue- and time-dependent transcription in Ixodes ricinus salivary glands and midguts when blood feeding on the vertebrate host.</title>
        <authorList>
            <person name="Kotsyfakis M."/>
            <person name="Schwarz A."/>
            <person name="Erhart J."/>
            <person name="Ribeiro J.M."/>
        </authorList>
    </citation>
    <scope>NUCLEOTIDE SEQUENCE</scope>
    <source>
        <tissue evidence="19">Salivary gland and midgut</tissue>
    </source>
</reference>
<evidence type="ECO:0000256" key="3">
    <source>
        <dbReference type="ARBA" id="ARBA00005074"/>
    </source>
</evidence>
<evidence type="ECO:0000256" key="13">
    <source>
        <dbReference type="ARBA" id="ARBA00023264"/>
    </source>
</evidence>
<keyword evidence="8" id="KW-0256">Endoplasmic reticulum</keyword>
<keyword evidence="14" id="KW-0012">Acyltransferase</keyword>
<keyword evidence="12" id="KW-0594">Phospholipid biosynthesis</keyword>
<dbReference type="Pfam" id="PF03062">
    <property type="entry name" value="MBOAT"/>
    <property type="match status" value="1"/>
</dbReference>
<evidence type="ECO:0000256" key="8">
    <source>
        <dbReference type="ARBA" id="ARBA00022824"/>
    </source>
</evidence>
<comment type="pathway">
    <text evidence="15">Phospholipid metabolism.</text>
</comment>
<protein>
    <recommendedName>
        <fullName evidence="18">Lysophospholipid acyltransferase 5</fullName>
        <ecNumber evidence="16">2.3.1.23</ecNumber>
        <ecNumber evidence="17">2.3.1.n6</ecNumber>
    </recommendedName>
</protein>
<comment type="pathway">
    <text evidence="3">Lipid metabolism; phospholipid metabolism.</text>
</comment>
<evidence type="ECO:0000256" key="9">
    <source>
        <dbReference type="ARBA" id="ARBA00022989"/>
    </source>
</evidence>
<dbReference type="EC" id="2.3.1.23" evidence="16"/>
<keyword evidence="13" id="KW-1208">Phospholipid metabolism</keyword>
<evidence type="ECO:0000256" key="11">
    <source>
        <dbReference type="ARBA" id="ARBA00023136"/>
    </source>
</evidence>
<organism evidence="19">
    <name type="scientific">Ixodes ricinus</name>
    <name type="common">Common tick</name>
    <name type="synonym">Acarus ricinus</name>
    <dbReference type="NCBI Taxonomy" id="34613"/>
    <lineage>
        <taxon>Eukaryota</taxon>
        <taxon>Metazoa</taxon>
        <taxon>Ecdysozoa</taxon>
        <taxon>Arthropoda</taxon>
        <taxon>Chelicerata</taxon>
        <taxon>Arachnida</taxon>
        <taxon>Acari</taxon>
        <taxon>Parasitiformes</taxon>
        <taxon>Ixodida</taxon>
        <taxon>Ixodoidea</taxon>
        <taxon>Ixodidae</taxon>
        <taxon>Ixodinae</taxon>
        <taxon>Ixodes</taxon>
    </lineage>
</organism>
<dbReference type="PANTHER" id="PTHR13906">
    <property type="entry name" value="PORCUPINE"/>
    <property type="match status" value="1"/>
</dbReference>
<dbReference type="PANTHER" id="PTHR13906:SF14">
    <property type="entry name" value="LYSOPHOSPHOLIPID ACYLTRANSFERASE 5"/>
    <property type="match status" value="1"/>
</dbReference>
<keyword evidence="6" id="KW-0808">Transferase</keyword>
<sequence>MPCSGSLVAPWLRSPSASSFAWATWCSATTSQRQRSMTSRGPCLTASWPSGLSVWCSTSTMARRTPCDLTPTTRSGQPWQSLPSLLEVMGHSYFFGGFLVGPQFPMKRYLDFVQGTFLTEEGREAILHSAGPDADGIGPALPALQPAGLPLARREVHASPTST</sequence>
<dbReference type="GO" id="GO:0005783">
    <property type="term" value="C:endoplasmic reticulum"/>
    <property type="evidence" value="ECO:0007669"/>
    <property type="project" value="UniProtKB-SubCell"/>
</dbReference>
<dbReference type="AlphaFoldDB" id="V5H9G2"/>
<evidence type="ECO:0000256" key="10">
    <source>
        <dbReference type="ARBA" id="ARBA00023098"/>
    </source>
</evidence>
<evidence type="ECO:0000256" key="5">
    <source>
        <dbReference type="ARBA" id="ARBA00022516"/>
    </source>
</evidence>
<comment type="subcellular location">
    <subcellularLocation>
        <location evidence="2">Endoplasmic reticulum</location>
    </subcellularLocation>
    <subcellularLocation>
        <location evidence="1">Membrane</location>
        <topology evidence="1">Multi-pass membrane protein</topology>
    </subcellularLocation>
</comment>
<evidence type="ECO:0000256" key="2">
    <source>
        <dbReference type="ARBA" id="ARBA00004240"/>
    </source>
</evidence>
<dbReference type="GO" id="GO:0016020">
    <property type="term" value="C:membrane"/>
    <property type="evidence" value="ECO:0007669"/>
    <property type="project" value="UniProtKB-SubCell"/>
</dbReference>
<dbReference type="EC" id="2.3.1.n6" evidence="17"/>
<dbReference type="GO" id="GO:0030258">
    <property type="term" value="P:lipid modification"/>
    <property type="evidence" value="ECO:0007669"/>
    <property type="project" value="TreeGrafter"/>
</dbReference>
<keyword evidence="10" id="KW-0443">Lipid metabolism</keyword>
<dbReference type="InterPro" id="IPR004299">
    <property type="entry name" value="MBOAT_fam"/>
</dbReference>
<evidence type="ECO:0000256" key="17">
    <source>
        <dbReference type="ARBA" id="ARBA00038923"/>
    </source>
</evidence>
<evidence type="ECO:0000256" key="1">
    <source>
        <dbReference type="ARBA" id="ARBA00004141"/>
    </source>
</evidence>
<dbReference type="EMBL" id="GANP01014870">
    <property type="protein sequence ID" value="JAB69598.1"/>
    <property type="molecule type" value="mRNA"/>
</dbReference>
<comment type="similarity">
    <text evidence="4">Belongs to the membrane-bound acyltransferase family.</text>
</comment>
<keyword evidence="11" id="KW-0472">Membrane</keyword>
<evidence type="ECO:0000256" key="14">
    <source>
        <dbReference type="ARBA" id="ARBA00023315"/>
    </source>
</evidence>
<keyword evidence="5" id="KW-0444">Lipid biosynthesis</keyword>